<dbReference type="Proteomes" id="UP000326757">
    <property type="component" value="Unassembled WGS sequence"/>
</dbReference>
<feature type="compositionally biased region" description="Basic and acidic residues" evidence="2">
    <location>
        <begin position="1372"/>
        <end position="1383"/>
    </location>
</feature>
<dbReference type="InterPro" id="IPR001138">
    <property type="entry name" value="Zn2Cys6_DnaBD"/>
</dbReference>
<dbReference type="OrthoDB" id="5347061at2759"/>
<feature type="compositionally biased region" description="Low complexity" evidence="2">
    <location>
        <begin position="924"/>
        <end position="941"/>
    </location>
</feature>
<dbReference type="SMART" id="SM00066">
    <property type="entry name" value="GAL4"/>
    <property type="match status" value="1"/>
</dbReference>
<evidence type="ECO:0000256" key="2">
    <source>
        <dbReference type="SAM" id="MobiDB-lite"/>
    </source>
</evidence>
<keyword evidence="5" id="KW-1185">Reference proteome</keyword>
<proteinExistence type="predicted"/>
<keyword evidence="1" id="KW-0539">Nucleus</keyword>
<dbReference type="Pfam" id="PF00172">
    <property type="entry name" value="Zn_clus"/>
    <property type="match status" value="1"/>
</dbReference>
<name>A0A5N6JWH3_MONLA</name>
<dbReference type="InterPro" id="IPR036864">
    <property type="entry name" value="Zn2-C6_fun-type_DNA-bd_sf"/>
</dbReference>
<dbReference type="Pfam" id="PF06985">
    <property type="entry name" value="HET"/>
    <property type="match status" value="1"/>
</dbReference>
<protein>
    <recommendedName>
        <fullName evidence="3">Zn(2)-C6 fungal-type domain-containing protein</fullName>
    </recommendedName>
</protein>
<dbReference type="GO" id="GO:0008270">
    <property type="term" value="F:zinc ion binding"/>
    <property type="evidence" value="ECO:0007669"/>
    <property type="project" value="InterPro"/>
</dbReference>
<dbReference type="PANTHER" id="PTHR33112">
    <property type="entry name" value="DOMAIN PROTEIN, PUTATIVE-RELATED"/>
    <property type="match status" value="1"/>
</dbReference>
<organism evidence="4 5">
    <name type="scientific">Monilinia laxa</name>
    <name type="common">Brown rot fungus</name>
    <name type="synonym">Sclerotinia laxa</name>
    <dbReference type="NCBI Taxonomy" id="61186"/>
    <lineage>
        <taxon>Eukaryota</taxon>
        <taxon>Fungi</taxon>
        <taxon>Dikarya</taxon>
        <taxon>Ascomycota</taxon>
        <taxon>Pezizomycotina</taxon>
        <taxon>Leotiomycetes</taxon>
        <taxon>Helotiales</taxon>
        <taxon>Sclerotiniaceae</taxon>
        <taxon>Monilinia</taxon>
    </lineage>
</organism>
<evidence type="ECO:0000256" key="1">
    <source>
        <dbReference type="ARBA" id="ARBA00023242"/>
    </source>
</evidence>
<feature type="domain" description="Zn(2)-C6 fungal-type" evidence="3">
    <location>
        <begin position="865"/>
        <end position="893"/>
    </location>
</feature>
<feature type="region of interest" description="Disordered" evidence="2">
    <location>
        <begin position="904"/>
        <end position="950"/>
    </location>
</feature>
<feature type="compositionally biased region" description="Low complexity" evidence="2">
    <location>
        <begin position="1343"/>
        <end position="1354"/>
    </location>
</feature>
<dbReference type="EMBL" id="VIGI01000012">
    <property type="protein sequence ID" value="KAB8293286.1"/>
    <property type="molecule type" value="Genomic_DNA"/>
</dbReference>
<dbReference type="InterPro" id="IPR010730">
    <property type="entry name" value="HET"/>
</dbReference>
<dbReference type="PROSITE" id="PS50048">
    <property type="entry name" value="ZN2_CY6_FUNGAL_2"/>
    <property type="match status" value="1"/>
</dbReference>
<accession>A0A5N6JWH3</accession>
<comment type="caution">
    <text evidence="4">The sequence shown here is derived from an EMBL/GenBank/DDBJ whole genome shotgun (WGS) entry which is preliminary data.</text>
</comment>
<dbReference type="PANTHER" id="PTHR33112:SF8">
    <property type="entry name" value="HETEROKARYON INCOMPATIBILITY DOMAIN-CONTAINING PROTEIN"/>
    <property type="match status" value="1"/>
</dbReference>
<dbReference type="CDD" id="cd00067">
    <property type="entry name" value="GAL4"/>
    <property type="match status" value="1"/>
</dbReference>
<sequence length="1383" mass="155291">MSSNLCKKCQTFNIRKVFLDTASQDATSAKGAVSGYQNVDLQVRPGIPEFYRHHISTAALKASSESGCEFCTLIWESRPKKEQDAAVDMWLDKTGQGQIFIGTGSSSVVKRESPYILVSQRPANSSPRNLCNLEVFTGVDSIARQESSFIGRPISVRSDSPDCYSLAKKWLADCSRDHKDCGPIKTRCPTRLIHVGSTDTNPFLDENSDRGDCEWIALSYLWGGDGYLKLKEKTYESLKSGIPVEDFPATLRDAVLITRELGLKYIWIDALCIRQDSKDDWKAEAGRMRDVYAGATITIVAANSNSTSAGIHFPRPGKIQAAATCAIPWDCNTSVALRSVSHISRQDAKSSSWFTRGWTFQEGLLSPRTLSYGRDQMIWECAFHTEDESGHVGLLDQKYDSKDLLHKLRKKQTNRLSRAMQNLSLQTYTLLSEIDNHRAKLGFPSRRISATGVNMQESWGLDPYLRWSEIVEQFSVRNLTYKTDVLPALSGIAREFSMITKDTYIAGMWKSYLLASLLWSRQALRKSAKVSKSEIDLQFFTHVDWKKRESYVAPSWSWASINAGKADIHPYQLADAAVRHAAALVHLQLQPSGTDIFGPLEPDSALIMKGILFPVHNLAKNYWRFSDPPEPLPKFVERFDTNSLQSTSSRTWPALQMYIHEWINDADRASFEFEQQHISHSNQKFGAFLLAHIEGVSEDGDSFNLVGNLAFLLVESTGKVDNEYRRVGAINIDRPNGYLTSDKPIKKTLSEAKKAEKRGEYSWTVTPVSSMEKLITKLWQEKPKEFPTQSELIEITSHLMAMSSNTGTPVGYIVQFQASETAPIDSSTIITPCNNKAQMNPSAQMTGTSGRQAKKRPNLPKVRSGCVTCKRRRIKCDEQKPECNRCLVFGVPCEGYGVRISINRRKPDPKPLLPRTGEASPRTLSPQSSHSFQLSPLSSPSTRLPFRDESEERQRTMNLIFVKYEAVQMRIFAIKRYGLALRSMGVGLSKIGDSDGPRKALIGCLLVCCFEWLLGNSFTALKHAGSGIKILRQWLRSYRGKNYKAGLCSPDSRIIEDELVQAFLRLDKQVATFGEPETIEEHREVIDESNETVQNMPSIFSSLHEARLYLELIERRGTHFGYLAADYFATKSIEFSTSIASRAAEATYIENLKNEIPQALIKWKLAFDLFFSGIPPSDAEQITGAKTLLAQSTAMSIIMVLSSGGAPKDYEKLTLWYQSILETSEEVLEETKDQRQLGNFKFEQGVVMPLHITAKWCHDRTIRRRAIDILRLYRSSDGEPMREGAWDSEMFAEWDECTLESKYGSDWGDGSERIGDGHMRRAAKDKNRIFRLTGPVNWDRRSSSGSTMSSSPASDQGRGMRGNSVNLGDAKGSVEELPIRASP</sequence>
<gene>
    <name evidence="4" type="ORF">EYC80_007615</name>
</gene>
<evidence type="ECO:0000313" key="4">
    <source>
        <dbReference type="EMBL" id="KAB8293286.1"/>
    </source>
</evidence>
<evidence type="ECO:0000259" key="3">
    <source>
        <dbReference type="PROSITE" id="PS50048"/>
    </source>
</evidence>
<feature type="region of interest" description="Disordered" evidence="2">
    <location>
        <begin position="1336"/>
        <end position="1383"/>
    </location>
</feature>
<dbReference type="SUPFAM" id="SSF57701">
    <property type="entry name" value="Zn2/Cys6 DNA-binding domain"/>
    <property type="match status" value="1"/>
</dbReference>
<dbReference type="PROSITE" id="PS00463">
    <property type="entry name" value="ZN2_CY6_FUNGAL_1"/>
    <property type="match status" value="1"/>
</dbReference>
<dbReference type="GO" id="GO:0000981">
    <property type="term" value="F:DNA-binding transcription factor activity, RNA polymerase II-specific"/>
    <property type="evidence" value="ECO:0007669"/>
    <property type="project" value="InterPro"/>
</dbReference>
<dbReference type="Gene3D" id="4.10.240.10">
    <property type="entry name" value="Zn(2)-C6 fungal-type DNA-binding domain"/>
    <property type="match status" value="1"/>
</dbReference>
<reference evidence="4 5" key="1">
    <citation type="submission" date="2019-06" db="EMBL/GenBank/DDBJ databases">
        <title>Genome Sequence of the Brown Rot Fungal Pathogen Monilinia laxa.</title>
        <authorList>
            <person name="De Miccolis Angelini R.M."/>
            <person name="Landi L."/>
            <person name="Abate D."/>
            <person name="Pollastro S."/>
            <person name="Romanazzi G."/>
            <person name="Faretra F."/>
        </authorList>
    </citation>
    <scope>NUCLEOTIDE SEQUENCE [LARGE SCALE GENOMIC DNA]</scope>
    <source>
        <strain evidence="4 5">Mlax316</strain>
    </source>
</reference>
<evidence type="ECO:0000313" key="5">
    <source>
        <dbReference type="Proteomes" id="UP000326757"/>
    </source>
</evidence>